<organism evidence="1">
    <name type="scientific">Cacopsylla melanoneura</name>
    <dbReference type="NCBI Taxonomy" id="428564"/>
    <lineage>
        <taxon>Eukaryota</taxon>
        <taxon>Metazoa</taxon>
        <taxon>Ecdysozoa</taxon>
        <taxon>Arthropoda</taxon>
        <taxon>Hexapoda</taxon>
        <taxon>Insecta</taxon>
        <taxon>Pterygota</taxon>
        <taxon>Neoptera</taxon>
        <taxon>Paraneoptera</taxon>
        <taxon>Hemiptera</taxon>
        <taxon>Sternorrhyncha</taxon>
        <taxon>Psylloidea</taxon>
        <taxon>Psyllidae</taxon>
        <taxon>Psyllinae</taxon>
        <taxon>Cacopsylla</taxon>
    </lineage>
</organism>
<protein>
    <submittedName>
        <fullName evidence="1">Uncharacterized protein</fullName>
    </submittedName>
</protein>
<dbReference type="AlphaFoldDB" id="A0A8D8TU18"/>
<reference evidence="1" key="1">
    <citation type="submission" date="2021-05" db="EMBL/GenBank/DDBJ databases">
        <authorList>
            <person name="Alioto T."/>
            <person name="Alioto T."/>
            <person name="Gomez Garrido J."/>
        </authorList>
    </citation>
    <scope>NUCLEOTIDE SEQUENCE</scope>
</reference>
<proteinExistence type="predicted"/>
<evidence type="ECO:0000313" key="1">
    <source>
        <dbReference type="EMBL" id="CAG6691421.1"/>
    </source>
</evidence>
<sequence>MRVGQTKPFATTHLLDKEVLLEDLYRMSFNSVTSRIKRLRVVFIVIIQHLSKHLNQTNRAAELIPWIPPIKIFKTHFFFVVKMNLDSDKKNTLQVIVFFIYVYLGCY</sequence>
<dbReference type="EMBL" id="HBUF01302543">
    <property type="protein sequence ID" value="CAG6691421.1"/>
    <property type="molecule type" value="Transcribed_RNA"/>
</dbReference>
<accession>A0A8D8TU18</accession>
<name>A0A8D8TU18_9HEMI</name>